<accession>A0A918SKH2</accession>
<protein>
    <submittedName>
        <fullName evidence="1">Uncharacterized protein</fullName>
    </submittedName>
</protein>
<gene>
    <name evidence="1" type="ORF">GCM10007103_29140</name>
</gene>
<dbReference type="AlphaFoldDB" id="A0A918SKH2"/>
<keyword evidence="2" id="KW-1185">Reference proteome</keyword>
<name>A0A918SKH2_9FLAO</name>
<dbReference type="RefSeq" id="WP_189605524.1">
    <property type="nucleotide sequence ID" value="NZ_BMXB01000015.1"/>
</dbReference>
<organism evidence="1 2">
    <name type="scientific">Salinimicrobium marinum</name>
    <dbReference type="NCBI Taxonomy" id="680283"/>
    <lineage>
        <taxon>Bacteria</taxon>
        <taxon>Pseudomonadati</taxon>
        <taxon>Bacteroidota</taxon>
        <taxon>Flavobacteriia</taxon>
        <taxon>Flavobacteriales</taxon>
        <taxon>Flavobacteriaceae</taxon>
        <taxon>Salinimicrobium</taxon>
    </lineage>
</organism>
<proteinExistence type="predicted"/>
<evidence type="ECO:0000313" key="1">
    <source>
        <dbReference type="EMBL" id="GHA46208.1"/>
    </source>
</evidence>
<dbReference type="Proteomes" id="UP000610456">
    <property type="component" value="Unassembled WGS sequence"/>
</dbReference>
<reference evidence="1" key="2">
    <citation type="submission" date="2020-09" db="EMBL/GenBank/DDBJ databases">
        <authorList>
            <person name="Sun Q."/>
            <person name="Kim S."/>
        </authorList>
    </citation>
    <scope>NUCLEOTIDE SEQUENCE</scope>
    <source>
        <strain evidence="1">KCTC 12719</strain>
    </source>
</reference>
<reference evidence="1" key="1">
    <citation type="journal article" date="2014" name="Int. J. Syst. Evol. Microbiol.">
        <title>Complete genome sequence of Corynebacterium casei LMG S-19264T (=DSM 44701T), isolated from a smear-ripened cheese.</title>
        <authorList>
            <consortium name="US DOE Joint Genome Institute (JGI-PGF)"/>
            <person name="Walter F."/>
            <person name="Albersmeier A."/>
            <person name="Kalinowski J."/>
            <person name="Ruckert C."/>
        </authorList>
    </citation>
    <scope>NUCLEOTIDE SEQUENCE</scope>
    <source>
        <strain evidence="1">KCTC 12719</strain>
    </source>
</reference>
<dbReference type="EMBL" id="BMXB01000015">
    <property type="protein sequence ID" value="GHA46208.1"/>
    <property type="molecule type" value="Genomic_DNA"/>
</dbReference>
<comment type="caution">
    <text evidence="1">The sequence shown here is derived from an EMBL/GenBank/DDBJ whole genome shotgun (WGS) entry which is preliminary data.</text>
</comment>
<evidence type="ECO:0000313" key="2">
    <source>
        <dbReference type="Proteomes" id="UP000610456"/>
    </source>
</evidence>
<sequence>MFLILGKRPLPIGGVTIHVERLLHYLSANNVSFEYLDLKKNSKQQIIMNIIMKKNIHLHSSNVYLRFLLTIFGKLTCKRIDLTLHGDLGRYESKIKNILDLLAIKLANKPVLLNNSSFNKAYKLNKNAFLGSSFIPPFSNSQNLDDSLMQTIHLMKKKIDFLFCTNAFNLAYDKNGQEIYGIFELIDIFTEQSKLGLIVSDPSGAYLREINRKEFNIPENIIIIPFPHSFYRIIELCDGTIRNTSTDGDSISVKESLFLEKNTFCTNVVSRPKETITYKKGELDSLLKNYCSVRKMNLKSTFKKQVESSLSQVLDLYMK</sequence>